<evidence type="ECO:0000313" key="1">
    <source>
        <dbReference type="EMBL" id="GAA4652366.1"/>
    </source>
</evidence>
<reference evidence="2" key="1">
    <citation type="journal article" date="2019" name="Int. J. Syst. Evol. Microbiol.">
        <title>The Global Catalogue of Microorganisms (GCM) 10K type strain sequencing project: providing services to taxonomists for standard genome sequencing and annotation.</title>
        <authorList>
            <consortium name="The Broad Institute Genomics Platform"/>
            <consortium name="The Broad Institute Genome Sequencing Center for Infectious Disease"/>
            <person name="Wu L."/>
            <person name="Ma J."/>
        </authorList>
    </citation>
    <scope>NUCLEOTIDE SEQUENCE [LARGE SCALE GENOMIC DNA]</scope>
    <source>
        <strain evidence="2">JCM 17805</strain>
    </source>
</reference>
<dbReference type="RefSeq" id="WP_345198913.1">
    <property type="nucleotide sequence ID" value="NZ_BAABFL010000474.1"/>
</dbReference>
<proteinExistence type="predicted"/>
<comment type="caution">
    <text evidence="1">The sequence shown here is derived from an EMBL/GenBank/DDBJ whole genome shotgun (WGS) entry which is preliminary data.</text>
</comment>
<name>A0ABP8V9J3_9GAMM</name>
<organism evidence="1 2">
    <name type="scientific">Kistimonas scapharcae</name>
    <dbReference type="NCBI Taxonomy" id="1036133"/>
    <lineage>
        <taxon>Bacteria</taxon>
        <taxon>Pseudomonadati</taxon>
        <taxon>Pseudomonadota</taxon>
        <taxon>Gammaproteobacteria</taxon>
        <taxon>Oceanospirillales</taxon>
        <taxon>Endozoicomonadaceae</taxon>
        <taxon>Kistimonas</taxon>
    </lineage>
</organism>
<dbReference type="EMBL" id="BAABFL010000474">
    <property type="protein sequence ID" value="GAA4652366.1"/>
    <property type="molecule type" value="Genomic_DNA"/>
</dbReference>
<gene>
    <name evidence="1" type="ORF">GCM10023116_46500</name>
</gene>
<dbReference type="Proteomes" id="UP001500604">
    <property type="component" value="Unassembled WGS sequence"/>
</dbReference>
<evidence type="ECO:0000313" key="2">
    <source>
        <dbReference type="Proteomes" id="UP001500604"/>
    </source>
</evidence>
<protein>
    <submittedName>
        <fullName evidence="1">Uncharacterized protein</fullName>
    </submittedName>
</protein>
<keyword evidence="2" id="KW-1185">Reference proteome</keyword>
<sequence length="60" mass="7029">MNELIWEQTMEPCVIRYPYFSDVMAAIICLHKNGQVYRWKCSKRNGMWTATIISQCEVAA</sequence>
<accession>A0ABP8V9J3</accession>